<gene>
    <name evidence="1" type="ORF">GWK10_04970</name>
</gene>
<dbReference type="AlphaFoldDB" id="A0A6M0CL16"/>
<dbReference type="Proteomes" id="UP000474296">
    <property type="component" value="Unassembled WGS sequence"/>
</dbReference>
<organism evidence="1 2">
    <name type="scientific">Spongiivirga citrea</name>
    <dbReference type="NCBI Taxonomy" id="1481457"/>
    <lineage>
        <taxon>Bacteria</taxon>
        <taxon>Pseudomonadati</taxon>
        <taxon>Bacteroidota</taxon>
        <taxon>Flavobacteriia</taxon>
        <taxon>Flavobacteriales</taxon>
        <taxon>Flavobacteriaceae</taxon>
        <taxon>Spongiivirga</taxon>
    </lineage>
</organism>
<evidence type="ECO:0000313" key="2">
    <source>
        <dbReference type="Proteomes" id="UP000474296"/>
    </source>
</evidence>
<evidence type="ECO:0000313" key="1">
    <source>
        <dbReference type="EMBL" id="NER16549.1"/>
    </source>
</evidence>
<reference evidence="1 2" key="1">
    <citation type="submission" date="2020-01" db="EMBL/GenBank/DDBJ databases">
        <title>Spongiivirga citrea KCTC 32990T.</title>
        <authorList>
            <person name="Wang G."/>
        </authorList>
    </citation>
    <scope>NUCLEOTIDE SEQUENCE [LARGE SCALE GENOMIC DNA]</scope>
    <source>
        <strain evidence="1 2">KCTC 32990</strain>
    </source>
</reference>
<protein>
    <submittedName>
        <fullName evidence="1">Uncharacterized protein</fullName>
    </submittedName>
</protein>
<keyword evidence="2" id="KW-1185">Reference proteome</keyword>
<name>A0A6M0CL16_9FLAO</name>
<proteinExistence type="predicted"/>
<sequence length="271" mass="31536">MLLSISHINAQEEIVMDTMFIEVESLDVIPDDLGTLEIDTTIAELSKSKPSYQFTKEDALWMARFVTGESGVKDDANGHAVIWAMFNRYGILRHRVKSWKSFSKFLQLYSTTLQPILKSKGAAKRVWKNHRANPEKHPIVIGEGTYKGTNIKKVQYKRHIDLQKKKWKDINLNIRRMVIDILRNDIENPGIGIATEFASTRIYYKSKYGEFPNEQQWEDYTIKYAEERCKKGIKGCTWIGYRDNLNQMKNAFFLDNRFKDVPPEAVSVKFN</sequence>
<accession>A0A6M0CL16</accession>
<dbReference type="RefSeq" id="WP_164029821.1">
    <property type="nucleotide sequence ID" value="NZ_JAABOQ010000002.1"/>
</dbReference>
<dbReference type="EMBL" id="JAABOQ010000002">
    <property type="protein sequence ID" value="NER16549.1"/>
    <property type="molecule type" value="Genomic_DNA"/>
</dbReference>
<comment type="caution">
    <text evidence="1">The sequence shown here is derived from an EMBL/GenBank/DDBJ whole genome shotgun (WGS) entry which is preliminary data.</text>
</comment>